<feature type="binding site" evidence="6">
    <location>
        <position position="271"/>
    </location>
    <ligand>
        <name>ATP</name>
        <dbReference type="ChEBI" id="CHEBI:30616"/>
    </ligand>
</feature>
<evidence type="ECO:0000256" key="1">
    <source>
        <dbReference type="ARBA" id="ARBA00022527"/>
    </source>
</evidence>
<dbReference type="Gene3D" id="1.10.510.10">
    <property type="entry name" value="Transferase(Phosphotransferase) domain 1"/>
    <property type="match status" value="1"/>
</dbReference>
<keyword evidence="3 6" id="KW-0547">Nucleotide-binding</keyword>
<dbReference type="PROSITE" id="PS00108">
    <property type="entry name" value="PROTEIN_KINASE_ST"/>
    <property type="match status" value="1"/>
</dbReference>
<proteinExistence type="predicted"/>
<comment type="caution">
    <text evidence="9">The sequence shown here is derived from an EMBL/GenBank/DDBJ whole genome shotgun (WGS) entry which is preliminary data.</text>
</comment>
<evidence type="ECO:0000259" key="8">
    <source>
        <dbReference type="PROSITE" id="PS50011"/>
    </source>
</evidence>
<dbReference type="SUPFAM" id="SSF56112">
    <property type="entry name" value="Protein kinase-like (PK-like)"/>
    <property type="match status" value="1"/>
</dbReference>
<feature type="region of interest" description="Disordered" evidence="7">
    <location>
        <begin position="1"/>
        <end position="119"/>
    </location>
</feature>
<protein>
    <submittedName>
        <fullName evidence="9">Protein kinase</fullName>
    </submittedName>
</protein>
<evidence type="ECO:0000256" key="2">
    <source>
        <dbReference type="ARBA" id="ARBA00022679"/>
    </source>
</evidence>
<keyword evidence="4 9" id="KW-0418">Kinase</keyword>
<dbReference type="InterPro" id="IPR000719">
    <property type="entry name" value="Prot_kinase_dom"/>
</dbReference>
<dbReference type="PROSITE" id="PS00107">
    <property type="entry name" value="PROTEIN_KINASE_ATP"/>
    <property type="match status" value="1"/>
</dbReference>
<dbReference type="PANTHER" id="PTHR11584">
    <property type="entry name" value="SERINE/THREONINE PROTEIN KINASE"/>
    <property type="match status" value="1"/>
</dbReference>
<dbReference type="PANTHER" id="PTHR11584:SF369">
    <property type="entry name" value="MITOGEN-ACTIVATED PROTEIN KINASE KINASE KINASE 19-RELATED"/>
    <property type="match status" value="1"/>
</dbReference>
<dbReference type="InterPro" id="IPR011009">
    <property type="entry name" value="Kinase-like_dom_sf"/>
</dbReference>
<name>A0A3L6L543_9TRYP</name>
<gene>
    <name evidence="9" type="ORF">DPX39_070046700</name>
</gene>
<evidence type="ECO:0000256" key="3">
    <source>
        <dbReference type="ARBA" id="ARBA00022741"/>
    </source>
</evidence>
<reference evidence="9 10" key="1">
    <citation type="submission" date="2018-09" db="EMBL/GenBank/DDBJ databases">
        <title>whole genome sequence of T. equiperdum IVM-t1 strain.</title>
        <authorList>
            <person name="Suganuma K."/>
        </authorList>
    </citation>
    <scope>NUCLEOTIDE SEQUENCE [LARGE SCALE GENOMIC DNA]</scope>
    <source>
        <strain evidence="9 10">IVM-t1</strain>
    </source>
</reference>
<evidence type="ECO:0000313" key="10">
    <source>
        <dbReference type="Proteomes" id="UP000266743"/>
    </source>
</evidence>
<keyword evidence="2" id="KW-0808">Transferase</keyword>
<dbReference type="GO" id="GO:0004674">
    <property type="term" value="F:protein serine/threonine kinase activity"/>
    <property type="evidence" value="ECO:0007669"/>
    <property type="project" value="UniProtKB-KW"/>
</dbReference>
<evidence type="ECO:0000256" key="5">
    <source>
        <dbReference type="ARBA" id="ARBA00022840"/>
    </source>
</evidence>
<dbReference type="SMART" id="SM00220">
    <property type="entry name" value="S_TKc"/>
    <property type="match status" value="1"/>
</dbReference>
<sequence>MSNSSGKTKLSFEKRVVGTSGRGSRDSLSVSNSESMNTSNNGVLSTPQNCVSSPPNPPGRGFSTCVLEVLSTDPPTVREGSTPPASSRSTNNVTVRVPASRKVSSVHGSSKTLSQGNVEGGNIVVNGEEGGPPIPSNLLLSAFSPSPSVRAKPPRPHLVSGDLVPLTPNTPFSLLSASEKCTPSSRSSSGREIQKRILMGSGRKCSSNESSKVGTQSIGNISPSCVTLPNDVGDGTPLRVSLAHKALIGKGSFGVVFQAMNRDTNQIIAVKEIAFTSNADSQLLDTVRRELTTLKLLDHPHIVKFLGGEWADNCLRIYLEYVSGGSISSVLRTFGPFQEKQASRFTRQMLEGLAYLHSKNIIHRDLKGDNLLVDPNGTLKISDFGTAKSLVENQPPQHNGVPPTPAGTAYFMAPEAIVGDPVGLSSDIWSVGCCVIEMLTGSAPFSHMKNQYSTMLCVAEHKGELVSSMIPKGNNFSSKTLDFLMRCLQRDPEKRSTALELLEDPWIQNPPEDTELSCSTALPPCAPSLQRDRSSGGGVFEPPFGAFNDIVRTPKFSHFSFCTQETSSLSESKGGNSTRKSSTKSNRTPREWRGEKRHSESHGGLSNSCQKERDRDSAREERRSAGGSVLGVSFPNI</sequence>
<feature type="compositionally biased region" description="Basic and acidic residues" evidence="7">
    <location>
        <begin position="610"/>
        <end position="624"/>
    </location>
</feature>
<dbReference type="GO" id="GO:0005524">
    <property type="term" value="F:ATP binding"/>
    <property type="evidence" value="ECO:0007669"/>
    <property type="project" value="UniProtKB-UniRule"/>
</dbReference>
<feature type="compositionally biased region" description="Low complexity" evidence="7">
    <location>
        <begin position="572"/>
        <end position="586"/>
    </location>
</feature>
<feature type="domain" description="Protein kinase" evidence="8">
    <location>
        <begin position="242"/>
        <end position="507"/>
    </location>
</feature>
<dbReference type="EMBL" id="QSBY01000007">
    <property type="protein sequence ID" value="RHW71246.1"/>
    <property type="molecule type" value="Genomic_DNA"/>
</dbReference>
<evidence type="ECO:0000256" key="6">
    <source>
        <dbReference type="PROSITE-ProRule" id="PRU10141"/>
    </source>
</evidence>
<feature type="compositionally biased region" description="Basic and acidic residues" evidence="7">
    <location>
        <begin position="588"/>
        <end position="601"/>
    </location>
</feature>
<dbReference type="CDD" id="cd06606">
    <property type="entry name" value="STKc_MAPKKK"/>
    <property type="match status" value="1"/>
</dbReference>
<dbReference type="PROSITE" id="PS50011">
    <property type="entry name" value="PROTEIN_KINASE_DOM"/>
    <property type="match status" value="1"/>
</dbReference>
<organism evidence="9 10">
    <name type="scientific">Trypanosoma brucei equiperdum</name>
    <dbReference type="NCBI Taxonomy" id="630700"/>
    <lineage>
        <taxon>Eukaryota</taxon>
        <taxon>Discoba</taxon>
        <taxon>Euglenozoa</taxon>
        <taxon>Kinetoplastea</taxon>
        <taxon>Metakinetoplastina</taxon>
        <taxon>Trypanosomatida</taxon>
        <taxon>Trypanosomatidae</taxon>
        <taxon>Trypanosoma</taxon>
    </lineage>
</organism>
<dbReference type="InterPro" id="IPR017441">
    <property type="entry name" value="Protein_kinase_ATP_BS"/>
</dbReference>
<dbReference type="InterPro" id="IPR008271">
    <property type="entry name" value="Ser/Thr_kinase_AS"/>
</dbReference>
<evidence type="ECO:0000313" key="9">
    <source>
        <dbReference type="EMBL" id="RHW71246.1"/>
    </source>
</evidence>
<dbReference type="Proteomes" id="UP000266743">
    <property type="component" value="Chromosome 7"/>
</dbReference>
<dbReference type="AlphaFoldDB" id="A0A3L6L543"/>
<feature type="compositionally biased region" description="Polar residues" evidence="7">
    <location>
        <begin position="26"/>
        <end position="53"/>
    </location>
</feature>
<dbReference type="Pfam" id="PF00069">
    <property type="entry name" value="Pkinase"/>
    <property type="match status" value="1"/>
</dbReference>
<evidence type="ECO:0000256" key="4">
    <source>
        <dbReference type="ARBA" id="ARBA00022777"/>
    </source>
</evidence>
<feature type="compositionally biased region" description="Polar residues" evidence="7">
    <location>
        <begin position="83"/>
        <end position="94"/>
    </location>
</feature>
<evidence type="ECO:0000256" key="7">
    <source>
        <dbReference type="SAM" id="MobiDB-lite"/>
    </source>
</evidence>
<feature type="compositionally biased region" description="Polar residues" evidence="7">
    <location>
        <begin position="102"/>
        <end position="115"/>
    </location>
</feature>
<accession>A0A3L6L543</accession>
<keyword evidence="5 6" id="KW-0067">ATP-binding</keyword>
<keyword evidence="1" id="KW-0723">Serine/threonine-protein kinase</keyword>
<feature type="region of interest" description="Disordered" evidence="7">
    <location>
        <begin position="567"/>
        <end position="637"/>
    </location>
</feature>